<sequence>MSEKKYKIADGPLLVRPQTLIRHSVLTNRFQSAPPSGAILTQERQFICEQLY</sequence>
<proteinExistence type="predicted"/>
<organism evidence="1 2">
    <name type="scientific">Aeoliella mucimassa</name>
    <dbReference type="NCBI Taxonomy" id="2527972"/>
    <lineage>
        <taxon>Bacteria</taxon>
        <taxon>Pseudomonadati</taxon>
        <taxon>Planctomycetota</taxon>
        <taxon>Planctomycetia</taxon>
        <taxon>Pirellulales</taxon>
        <taxon>Lacipirellulaceae</taxon>
        <taxon>Aeoliella</taxon>
    </lineage>
</organism>
<dbReference type="EMBL" id="CP036278">
    <property type="protein sequence ID" value="QDU57014.1"/>
    <property type="molecule type" value="Genomic_DNA"/>
</dbReference>
<gene>
    <name evidence="1" type="ORF">Pan181_32280</name>
</gene>
<protein>
    <submittedName>
        <fullName evidence="1">Uncharacterized protein</fullName>
    </submittedName>
</protein>
<evidence type="ECO:0000313" key="2">
    <source>
        <dbReference type="Proteomes" id="UP000315750"/>
    </source>
</evidence>
<accession>A0A518AQL5</accession>
<dbReference type="KEGG" id="amuc:Pan181_32280"/>
<name>A0A518AQL5_9BACT</name>
<evidence type="ECO:0000313" key="1">
    <source>
        <dbReference type="EMBL" id="QDU57014.1"/>
    </source>
</evidence>
<dbReference type="AlphaFoldDB" id="A0A518AQL5"/>
<dbReference type="Proteomes" id="UP000315750">
    <property type="component" value="Chromosome"/>
</dbReference>
<reference evidence="1 2" key="1">
    <citation type="submission" date="2019-02" db="EMBL/GenBank/DDBJ databases">
        <title>Deep-cultivation of Planctomycetes and their phenomic and genomic characterization uncovers novel biology.</title>
        <authorList>
            <person name="Wiegand S."/>
            <person name="Jogler M."/>
            <person name="Boedeker C."/>
            <person name="Pinto D."/>
            <person name="Vollmers J."/>
            <person name="Rivas-Marin E."/>
            <person name="Kohn T."/>
            <person name="Peeters S.H."/>
            <person name="Heuer A."/>
            <person name="Rast P."/>
            <person name="Oberbeckmann S."/>
            <person name="Bunk B."/>
            <person name="Jeske O."/>
            <person name="Meyerdierks A."/>
            <person name="Storesund J.E."/>
            <person name="Kallscheuer N."/>
            <person name="Luecker S."/>
            <person name="Lage O.M."/>
            <person name="Pohl T."/>
            <person name="Merkel B.J."/>
            <person name="Hornburger P."/>
            <person name="Mueller R.-W."/>
            <person name="Bruemmer F."/>
            <person name="Labrenz M."/>
            <person name="Spormann A.M."/>
            <person name="Op den Camp H."/>
            <person name="Overmann J."/>
            <person name="Amann R."/>
            <person name="Jetten M.S.M."/>
            <person name="Mascher T."/>
            <person name="Medema M.H."/>
            <person name="Devos D.P."/>
            <person name="Kaster A.-K."/>
            <person name="Ovreas L."/>
            <person name="Rohde M."/>
            <person name="Galperin M.Y."/>
            <person name="Jogler C."/>
        </authorList>
    </citation>
    <scope>NUCLEOTIDE SEQUENCE [LARGE SCALE GENOMIC DNA]</scope>
    <source>
        <strain evidence="1 2">Pan181</strain>
    </source>
</reference>
<keyword evidence="2" id="KW-1185">Reference proteome</keyword>